<keyword evidence="3" id="KW-1185">Reference proteome</keyword>
<dbReference type="AlphaFoldDB" id="A0AAV5M2K1"/>
<organism evidence="2 3">
    <name type="scientific">Rubroshorea leprosula</name>
    <dbReference type="NCBI Taxonomy" id="152421"/>
    <lineage>
        <taxon>Eukaryota</taxon>
        <taxon>Viridiplantae</taxon>
        <taxon>Streptophyta</taxon>
        <taxon>Embryophyta</taxon>
        <taxon>Tracheophyta</taxon>
        <taxon>Spermatophyta</taxon>
        <taxon>Magnoliopsida</taxon>
        <taxon>eudicotyledons</taxon>
        <taxon>Gunneridae</taxon>
        <taxon>Pentapetalae</taxon>
        <taxon>rosids</taxon>
        <taxon>malvids</taxon>
        <taxon>Malvales</taxon>
        <taxon>Dipterocarpaceae</taxon>
        <taxon>Rubroshorea</taxon>
    </lineage>
</organism>
<evidence type="ECO:0000313" key="2">
    <source>
        <dbReference type="EMBL" id="GKV44018.1"/>
    </source>
</evidence>
<dbReference type="InterPro" id="IPR026960">
    <property type="entry name" value="RVT-Znf"/>
</dbReference>
<gene>
    <name evidence="2" type="ORF">SLEP1_g51249</name>
</gene>
<sequence length="224" mass="26323">MGREQDEEKELWKLLGNIQLRKFVGDNWKWRYEAEGRLVPSKVSIFGWRLCLDRLPTRGNLQKKGVNLQGDNMMCGLCKKGVEEVDHLFCTCMEAWVVWVKTIKWWGMEVVMLDTVKGVAEMLIYGIGSLVGKEMGACIFLVTAWYLWYRRNVLVFQREEDIKEQLLELIQVKTHFWVSNKVAGCAFSLVQWQSNPRECARELKRYKKSLKMFNQQQKCLQSLS</sequence>
<dbReference type="Proteomes" id="UP001054252">
    <property type="component" value="Unassembled WGS sequence"/>
</dbReference>
<dbReference type="EMBL" id="BPVZ01000176">
    <property type="protein sequence ID" value="GKV44018.1"/>
    <property type="molecule type" value="Genomic_DNA"/>
</dbReference>
<feature type="domain" description="Reverse transcriptase zinc-binding" evidence="1">
    <location>
        <begin position="38"/>
        <end position="99"/>
    </location>
</feature>
<evidence type="ECO:0000259" key="1">
    <source>
        <dbReference type="Pfam" id="PF13966"/>
    </source>
</evidence>
<evidence type="ECO:0000313" key="3">
    <source>
        <dbReference type="Proteomes" id="UP001054252"/>
    </source>
</evidence>
<proteinExistence type="predicted"/>
<comment type="caution">
    <text evidence="2">The sequence shown here is derived from an EMBL/GenBank/DDBJ whole genome shotgun (WGS) entry which is preliminary data.</text>
</comment>
<name>A0AAV5M2K1_9ROSI</name>
<dbReference type="Pfam" id="PF13966">
    <property type="entry name" value="zf-RVT"/>
    <property type="match status" value="1"/>
</dbReference>
<reference evidence="2 3" key="1">
    <citation type="journal article" date="2021" name="Commun. Biol.">
        <title>The genome of Shorea leprosula (Dipterocarpaceae) highlights the ecological relevance of drought in aseasonal tropical rainforests.</title>
        <authorList>
            <person name="Ng K.K.S."/>
            <person name="Kobayashi M.J."/>
            <person name="Fawcett J.A."/>
            <person name="Hatakeyama M."/>
            <person name="Paape T."/>
            <person name="Ng C.H."/>
            <person name="Ang C.C."/>
            <person name="Tnah L.H."/>
            <person name="Lee C.T."/>
            <person name="Nishiyama T."/>
            <person name="Sese J."/>
            <person name="O'Brien M.J."/>
            <person name="Copetti D."/>
            <person name="Mohd Noor M.I."/>
            <person name="Ong R.C."/>
            <person name="Putra M."/>
            <person name="Sireger I.Z."/>
            <person name="Indrioko S."/>
            <person name="Kosugi Y."/>
            <person name="Izuno A."/>
            <person name="Isagi Y."/>
            <person name="Lee S.L."/>
            <person name="Shimizu K.K."/>
        </authorList>
    </citation>
    <scope>NUCLEOTIDE SEQUENCE [LARGE SCALE GENOMIC DNA]</scope>
    <source>
        <strain evidence="2">214</strain>
    </source>
</reference>
<accession>A0AAV5M2K1</accession>
<protein>
    <recommendedName>
        <fullName evidence="1">Reverse transcriptase zinc-binding domain-containing protein</fullName>
    </recommendedName>
</protein>